<sequence>MAPELSTQYPDSLSTIFISQYETCDINWFIKQYVESRNLSSRTQVEFEITSALVEYPGVSPVRLFELNAWLDHNFRSKEYVRPAPGFLKLIVSNDHIPLRK</sequence>
<accession>A0A2Z4RSF1</accession>
<evidence type="ECO:0000313" key="1">
    <source>
        <dbReference type="EMBL" id="AWY44113.1"/>
    </source>
</evidence>
<reference evidence="1 2" key="1">
    <citation type="submission" date="2018-05" db="EMBL/GenBank/DDBJ databases">
        <title>Whole genome sequence of Pseudomonas putida JBC17.</title>
        <authorList>
            <person name="Lee Y.H."/>
            <person name="David K."/>
        </authorList>
    </citation>
    <scope>NUCLEOTIDE SEQUENCE [LARGE SCALE GENOMIC DNA]</scope>
    <source>
        <strain evidence="1 2">JBC17</strain>
    </source>
</reference>
<dbReference type="AlphaFoldDB" id="A0A2Z4RSF1"/>
<evidence type="ECO:0000313" key="2">
    <source>
        <dbReference type="Proteomes" id="UP000250299"/>
    </source>
</evidence>
<dbReference type="RefSeq" id="WP_110967632.1">
    <property type="nucleotide sequence ID" value="NZ_CP029693.1"/>
</dbReference>
<dbReference type="Proteomes" id="UP000250299">
    <property type="component" value="Chromosome"/>
</dbReference>
<gene>
    <name evidence="1" type="ORF">DKY63_31065</name>
</gene>
<name>A0A2Z4RSF1_PSEPU</name>
<dbReference type="OrthoDB" id="6959735at2"/>
<organism evidence="1 2">
    <name type="scientific">Pseudomonas putida</name>
    <name type="common">Arthrobacter siderocapsulatus</name>
    <dbReference type="NCBI Taxonomy" id="303"/>
    <lineage>
        <taxon>Bacteria</taxon>
        <taxon>Pseudomonadati</taxon>
        <taxon>Pseudomonadota</taxon>
        <taxon>Gammaproteobacteria</taxon>
        <taxon>Pseudomonadales</taxon>
        <taxon>Pseudomonadaceae</taxon>
        <taxon>Pseudomonas</taxon>
    </lineage>
</organism>
<dbReference type="EMBL" id="CP029693">
    <property type="protein sequence ID" value="AWY44113.1"/>
    <property type="molecule type" value="Genomic_DNA"/>
</dbReference>
<proteinExistence type="predicted"/>
<protein>
    <submittedName>
        <fullName evidence="1">Uncharacterized protein</fullName>
    </submittedName>
</protein>